<dbReference type="EMBL" id="LZDN01000039">
    <property type="protein sequence ID" value="OBX49505.1"/>
    <property type="molecule type" value="Genomic_DNA"/>
</dbReference>
<evidence type="ECO:0000256" key="5">
    <source>
        <dbReference type="ARBA" id="ARBA00023136"/>
    </source>
</evidence>
<feature type="transmembrane region" description="Helical" evidence="6">
    <location>
        <begin position="100"/>
        <end position="123"/>
    </location>
</feature>
<reference evidence="7 8" key="1">
    <citation type="submission" date="2016-06" db="EMBL/GenBank/DDBJ databases">
        <title>Draft genome of Moraxella nonliquefaciens CCUG 60284.</title>
        <authorList>
            <person name="Salva-Serra F."/>
            <person name="Engstrom-Jakobsson H."/>
            <person name="Thorell K."/>
            <person name="Gonzales-Siles L."/>
            <person name="Karlsson R."/>
            <person name="Boulund F."/>
            <person name="Engstrand L."/>
            <person name="Kristiansson E."/>
            <person name="Moore E."/>
        </authorList>
    </citation>
    <scope>NUCLEOTIDE SEQUENCE [LARGE SCALE GENOMIC DNA]</scope>
    <source>
        <strain evidence="7 8">CCUG 60284</strain>
    </source>
</reference>
<feature type="transmembrane region" description="Helical" evidence="6">
    <location>
        <begin position="182"/>
        <end position="202"/>
    </location>
</feature>
<evidence type="ECO:0000256" key="3">
    <source>
        <dbReference type="ARBA" id="ARBA00022692"/>
    </source>
</evidence>
<name>A0A1B8PIX8_MORNO</name>
<dbReference type="NCBIfam" id="TIGR00765">
    <property type="entry name" value="yihY_not_rbn"/>
    <property type="match status" value="1"/>
</dbReference>
<evidence type="ECO:0000256" key="1">
    <source>
        <dbReference type="ARBA" id="ARBA00004651"/>
    </source>
</evidence>
<dbReference type="PANTHER" id="PTHR30213">
    <property type="entry name" value="INNER MEMBRANE PROTEIN YHJD"/>
    <property type="match status" value="1"/>
</dbReference>
<evidence type="ECO:0000313" key="7">
    <source>
        <dbReference type="EMBL" id="OBX49505.1"/>
    </source>
</evidence>
<keyword evidence="5 6" id="KW-0472">Membrane</keyword>
<keyword evidence="4 6" id="KW-1133">Transmembrane helix</keyword>
<comment type="caution">
    <text evidence="7">The sequence shown here is derived from an EMBL/GenBank/DDBJ whole genome shotgun (WGS) entry which is preliminary data.</text>
</comment>
<dbReference type="Pfam" id="PF03631">
    <property type="entry name" value="Virul_fac_BrkB"/>
    <property type="match status" value="1"/>
</dbReference>
<feature type="transmembrane region" description="Helical" evidence="6">
    <location>
        <begin position="214"/>
        <end position="231"/>
    </location>
</feature>
<evidence type="ECO:0000313" key="8">
    <source>
        <dbReference type="Proteomes" id="UP000092671"/>
    </source>
</evidence>
<sequence>MTQFLNKLPFAHHAWFMYIRLLVRHFLDDNCTQKAASLTYTTLLSLVPILTVMLVVFSSVPALEDVRGQVQQAVYSNLMPSSGATISQHIDSFAEKSSNLGIVGVGGVFVTTILTLITIETAFNEIWRVSERTGGVASVVRYWMMITVAPIILGVAFGASSAISGLSFLNRQIAGYGIDWGIWAKIISFLFTVGGFIAMYWFIPKVKVPLKNTVIAGAVVAILFETLKMVFGTVMTNFTSYEAIYGAFAAIPVFLMWLYLSWNLILLGVEISYTLTIFDSKEVAVRHPLLSLLDMLNLIYKKYQVGETTSEAELRNILGRKETPKWSLYIDELVTNELITRTENDEYILRTDLNTVSLWQFYKIMPYPLPIKSEMNDFTMVDYDPWRIELYRHLESIEKLAKDELDMTLSELFKTAPLRTKESVVRMTAQTTNNNSDANGFDADAKKVVDEHGNAVVVPMGEASFTESNITKVIRLAKKGWHWYGRGKKVVKDVKKGVKS</sequence>
<dbReference type="RefSeq" id="WP_066893769.1">
    <property type="nucleotide sequence ID" value="NZ_LZDN01000039.1"/>
</dbReference>
<dbReference type="GO" id="GO:0005886">
    <property type="term" value="C:plasma membrane"/>
    <property type="evidence" value="ECO:0007669"/>
    <property type="project" value="UniProtKB-SubCell"/>
</dbReference>
<dbReference type="InterPro" id="IPR017039">
    <property type="entry name" value="Virul_fac_BrkB"/>
</dbReference>
<evidence type="ECO:0000256" key="2">
    <source>
        <dbReference type="ARBA" id="ARBA00022475"/>
    </source>
</evidence>
<evidence type="ECO:0000256" key="6">
    <source>
        <dbReference type="SAM" id="Phobius"/>
    </source>
</evidence>
<feature type="transmembrane region" description="Helical" evidence="6">
    <location>
        <begin position="43"/>
        <end position="63"/>
    </location>
</feature>
<dbReference type="AlphaFoldDB" id="A0A1B8PIX8"/>
<dbReference type="PANTHER" id="PTHR30213:SF0">
    <property type="entry name" value="UPF0761 MEMBRANE PROTEIN YIHY"/>
    <property type="match status" value="1"/>
</dbReference>
<dbReference type="OrthoDB" id="9808671at2"/>
<keyword evidence="2" id="KW-1003">Cell membrane</keyword>
<accession>A0A1B8PIX8</accession>
<protein>
    <submittedName>
        <fullName evidence="7">Uncharacterized protein</fullName>
    </submittedName>
</protein>
<feature type="transmembrane region" description="Helical" evidence="6">
    <location>
        <begin position="243"/>
        <end position="262"/>
    </location>
</feature>
<comment type="subcellular location">
    <subcellularLocation>
        <location evidence="1">Cell membrane</location>
        <topology evidence="1">Multi-pass membrane protein</topology>
    </subcellularLocation>
</comment>
<dbReference type="Proteomes" id="UP000092671">
    <property type="component" value="Unassembled WGS sequence"/>
</dbReference>
<feature type="transmembrane region" description="Helical" evidence="6">
    <location>
        <begin position="143"/>
        <end position="170"/>
    </location>
</feature>
<proteinExistence type="predicted"/>
<organism evidence="7 8">
    <name type="scientific">Moraxella nonliquefaciens</name>
    <dbReference type="NCBI Taxonomy" id="478"/>
    <lineage>
        <taxon>Bacteria</taxon>
        <taxon>Pseudomonadati</taxon>
        <taxon>Pseudomonadota</taxon>
        <taxon>Gammaproteobacteria</taxon>
        <taxon>Moraxellales</taxon>
        <taxon>Moraxellaceae</taxon>
        <taxon>Moraxella</taxon>
    </lineage>
</organism>
<evidence type="ECO:0000256" key="4">
    <source>
        <dbReference type="ARBA" id="ARBA00022989"/>
    </source>
</evidence>
<keyword evidence="3 6" id="KW-0812">Transmembrane</keyword>
<gene>
    <name evidence="7" type="ORF">A9Z60_03840</name>
</gene>